<reference evidence="5 6" key="1">
    <citation type="submission" date="2019-07" db="EMBL/GenBank/DDBJ databases">
        <title>Flavobacterium sp. nov., isolated from glacier ice.</title>
        <authorList>
            <person name="Liu Q."/>
            <person name="Xin Y.-H."/>
        </authorList>
    </citation>
    <scope>NUCLEOTIDE SEQUENCE [LARGE SCALE GENOMIC DNA]</scope>
    <source>
        <strain evidence="5 6">ZT4R6</strain>
    </source>
</reference>
<dbReference type="SUPFAM" id="SSF49464">
    <property type="entry name" value="Carboxypeptidase regulatory domain-like"/>
    <property type="match status" value="1"/>
</dbReference>
<dbReference type="Gene3D" id="2.60.40.1120">
    <property type="entry name" value="Carboxypeptidase-like, regulatory domain"/>
    <property type="match status" value="1"/>
</dbReference>
<keyword evidence="6" id="KW-1185">Reference proteome</keyword>
<dbReference type="GO" id="GO:0019867">
    <property type="term" value="C:outer membrane"/>
    <property type="evidence" value="ECO:0007669"/>
    <property type="project" value="InterPro"/>
</dbReference>
<evidence type="ECO:0000259" key="4">
    <source>
        <dbReference type="Pfam" id="PF07660"/>
    </source>
</evidence>
<dbReference type="InterPro" id="IPR008969">
    <property type="entry name" value="CarboxyPept-like_regulatory"/>
</dbReference>
<proteinExistence type="predicted"/>
<dbReference type="InterPro" id="IPR011662">
    <property type="entry name" value="Secretin/TonB_short_N"/>
</dbReference>
<accession>A0A552US73</accession>
<evidence type="ECO:0000313" key="5">
    <source>
        <dbReference type="EMBL" id="TRW21081.1"/>
    </source>
</evidence>
<dbReference type="Proteomes" id="UP000320643">
    <property type="component" value="Unassembled WGS sequence"/>
</dbReference>
<evidence type="ECO:0000256" key="3">
    <source>
        <dbReference type="ARBA" id="ARBA00023237"/>
    </source>
</evidence>
<organism evidence="5 6">
    <name type="scientific">Flavobacterium zepuense</name>
    <dbReference type="NCBI Taxonomy" id="2593302"/>
    <lineage>
        <taxon>Bacteria</taxon>
        <taxon>Pseudomonadati</taxon>
        <taxon>Bacteroidota</taxon>
        <taxon>Flavobacteriia</taxon>
        <taxon>Flavobacteriales</taxon>
        <taxon>Flavobacteriaceae</taxon>
        <taxon>Flavobacterium</taxon>
    </lineage>
</organism>
<evidence type="ECO:0000256" key="2">
    <source>
        <dbReference type="ARBA" id="ARBA00023136"/>
    </source>
</evidence>
<evidence type="ECO:0000256" key="1">
    <source>
        <dbReference type="ARBA" id="ARBA00022448"/>
    </source>
</evidence>
<dbReference type="Gene3D" id="3.55.50.30">
    <property type="match status" value="1"/>
</dbReference>
<dbReference type="Pfam" id="PF07660">
    <property type="entry name" value="STN"/>
    <property type="match status" value="1"/>
</dbReference>
<dbReference type="AlphaFoldDB" id="A0A552US73"/>
<dbReference type="EMBL" id="VJVZ01000022">
    <property type="protein sequence ID" value="TRW21081.1"/>
    <property type="molecule type" value="Genomic_DNA"/>
</dbReference>
<feature type="domain" description="Secretin/TonB short N-terminal" evidence="4">
    <location>
        <begin position="64"/>
        <end position="114"/>
    </location>
</feature>
<name>A0A552US73_9FLAO</name>
<keyword evidence="3" id="KW-0998">Cell outer membrane</keyword>
<sequence>MQIFTLPHRGRLIKTLLIMKLIVLLIFLACFKVSASVYAQNITLNETNVPLVKVLRQIEKQSGYSFFYKNELLKNTNPVSIHIQDAELVDVLERCFFNQPLSYEVVDNTIIIKPREKTIKQKIKSFLNIPLNIKGRVTDTAGRALPGAVIKIKGTNFAVTADDEGEFEMKGVSEDAVLVVTYIGYITTEVPVSDISESQLRIVLRSNIAELESVNVVSTGYQTIPKERATGAFTQIDTKTINRNVGINILDRLEGVTGGLILNRGLPTTIGANNPKLTIRG</sequence>
<keyword evidence="2" id="KW-0472">Membrane</keyword>
<comment type="caution">
    <text evidence="5">The sequence shown here is derived from an EMBL/GenBank/DDBJ whole genome shotgun (WGS) entry which is preliminary data.</text>
</comment>
<feature type="non-terminal residue" evidence="5">
    <location>
        <position position="281"/>
    </location>
</feature>
<gene>
    <name evidence="5" type="ORF">FMM05_20550</name>
</gene>
<dbReference type="Pfam" id="PF13715">
    <property type="entry name" value="CarbopepD_reg_2"/>
    <property type="match status" value="1"/>
</dbReference>
<keyword evidence="1" id="KW-0813">Transport</keyword>
<protein>
    <recommendedName>
        <fullName evidence="4">Secretin/TonB short N-terminal domain-containing protein</fullName>
    </recommendedName>
</protein>
<evidence type="ECO:0000313" key="6">
    <source>
        <dbReference type="Proteomes" id="UP000320643"/>
    </source>
</evidence>